<comment type="caution">
    <text evidence="1">The sequence shown here is derived from an EMBL/GenBank/DDBJ whole genome shotgun (WGS) entry which is preliminary data.</text>
</comment>
<reference evidence="2" key="1">
    <citation type="submission" date="2023-07" db="EMBL/GenBank/DDBJ databases">
        <title>A draft genome of Kazachstania heterogenica Y-27499.</title>
        <authorList>
            <person name="Donic C."/>
            <person name="Kralova J.S."/>
            <person name="Fidel L."/>
            <person name="Ben-Dor S."/>
            <person name="Jung S."/>
        </authorList>
    </citation>
    <scope>NUCLEOTIDE SEQUENCE [LARGE SCALE GENOMIC DNA]</scope>
    <source>
        <strain evidence="2">Y27499</strain>
    </source>
</reference>
<proteinExistence type="predicted"/>
<dbReference type="EMBL" id="JAWIZZ010000031">
    <property type="protein sequence ID" value="KAK5781712.1"/>
    <property type="molecule type" value="Genomic_DNA"/>
</dbReference>
<evidence type="ECO:0000313" key="2">
    <source>
        <dbReference type="Proteomes" id="UP001306508"/>
    </source>
</evidence>
<sequence>MSDLDMAILSTLHKSSFLNFLWKELLKFKWKSVKVHYWIRTASQFSNHGD</sequence>
<dbReference type="Proteomes" id="UP001306508">
    <property type="component" value="Unassembled WGS sequence"/>
</dbReference>
<keyword evidence="2" id="KW-1185">Reference proteome</keyword>
<organism evidence="1 2">
    <name type="scientific">Arxiozyma heterogenica</name>
    <dbReference type="NCBI Taxonomy" id="278026"/>
    <lineage>
        <taxon>Eukaryota</taxon>
        <taxon>Fungi</taxon>
        <taxon>Dikarya</taxon>
        <taxon>Ascomycota</taxon>
        <taxon>Saccharomycotina</taxon>
        <taxon>Saccharomycetes</taxon>
        <taxon>Saccharomycetales</taxon>
        <taxon>Saccharomycetaceae</taxon>
        <taxon>Arxiozyma</taxon>
    </lineage>
</organism>
<gene>
    <name evidence="1" type="ORF">RI543_000898</name>
</gene>
<protein>
    <submittedName>
        <fullName evidence="1">Uncharacterized protein</fullName>
    </submittedName>
</protein>
<evidence type="ECO:0000313" key="1">
    <source>
        <dbReference type="EMBL" id="KAK5781712.1"/>
    </source>
</evidence>
<name>A0AAN8A7Z3_9SACH</name>
<dbReference type="AlphaFoldDB" id="A0AAN8A7Z3"/>
<accession>A0AAN8A7Z3</accession>